<evidence type="ECO:0000313" key="1">
    <source>
        <dbReference type="EMBL" id="GAF73226.1"/>
    </source>
</evidence>
<reference evidence="1" key="1">
    <citation type="journal article" date="2014" name="Front. Microbiol.">
        <title>High frequency of phylogenetically diverse reductive dehalogenase-homologous genes in deep subseafloor sedimentary metagenomes.</title>
        <authorList>
            <person name="Kawai M."/>
            <person name="Futagami T."/>
            <person name="Toyoda A."/>
            <person name="Takaki Y."/>
            <person name="Nishi S."/>
            <person name="Hori S."/>
            <person name="Arai W."/>
            <person name="Tsubouchi T."/>
            <person name="Morono Y."/>
            <person name="Uchiyama I."/>
            <person name="Ito T."/>
            <person name="Fujiyama A."/>
            <person name="Inagaki F."/>
            <person name="Takami H."/>
        </authorList>
    </citation>
    <scope>NUCLEOTIDE SEQUENCE</scope>
    <source>
        <strain evidence="1">Expedition CK06-06</strain>
    </source>
</reference>
<comment type="caution">
    <text evidence="1">The sequence shown here is derived from an EMBL/GenBank/DDBJ whole genome shotgun (WGS) entry which is preliminary data.</text>
</comment>
<accession>X0SDK0</accession>
<sequence length="220" mass="24338">DCYAEGHSAIQPSISLDLYGTGLGLKVFSSRANRSGFENSEWLDVALSYRNSLFGGETYAMDYVIGWVYYNYPDGPRKADDMQEAFVTFFWSNICPAGFVPRYTVACAWPAKSNSTNASDDGGWVHVFGLGYDLTVPGLAHETAEQILHLFADVVYNDGIGPPGEAVDHDWSHALFGISTGFDLGNNLTFTPGVYYQLSMDDSVNEEDETWCSLSMTYKF</sequence>
<gene>
    <name evidence="1" type="ORF">S01H1_13107</name>
</gene>
<dbReference type="AlphaFoldDB" id="X0SDK0"/>
<dbReference type="EMBL" id="BARS01006756">
    <property type="protein sequence ID" value="GAF73226.1"/>
    <property type="molecule type" value="Genomic_DNA"/>
</dbReference>
<name>X0SDK0_9ZZZZ</name>
<protein>
    <submittedName>
        <fullName evidence="1">Uncharacterized protein</fullName>
    </submittedName>
</protein>
<proteinExistence type="predicted"/>
<feature type="non-terminal residue" evidence="1">
    <location>
        <position position="1"/>
    </location>
</feature>
<organism evidence="1">
    <name type="scientific">marine sediment metagenome</name>
    <dbReference type="NCBI Taxonomy" id="412755"/>
    <lineage>
        <taxon>unclassified sequences</taxon>
        <taxon>metagenomes</taxon>
        <taxon>ecological metagenomes</taxon>
    </lineage>
</organism>